<dbReference type="Gene3D" id="3.40.50.10610">
    <property type="entry name" value="ABC-type transport auxiliary lipoprotein component"/>
    <property type="match status" value="1"/>
</dbReference>
<organism evidence="2">
    <name type="scientific">hydrothermal vent metagenome</name>
    <dbReference type="NCBI Taxonomy" id="652676"/>
    <lineage>
        <taxon>unclassified sequences</taxon>
        <taxon>metagenomes</taxon>
        <taxon>ecological metagenomes</taxon>
    </lineage>
</organism>
<sequence length="186" mass="21626">MIKKVIIITILLLLNSCTSSNYLIGMNTPNIIHTKNIKKSIGISQIDIPEYLLSRKLAISKGSKIEYKSDALWIGEIDKRLQKEIINYIQDRLPLSNIVEYPWSISKLPDINIKIIITKFISNGKEVELKSTYKIYNKRLDKQTIYHFNIKVKHQKDNEAVVKAMGMAFNKLSYDIYNKINILFNY</sequence>
<accession>A0A1W1EIP8</accession>
<dbReference type="Pfam" id="PF03886">
    <property type="entry name" value="ABC_trans_aux"/>
    <property type="match status" value="1"/>
</dbReference>
<dbReference type="SUPFAM" id="SSF159594">
    <property type="entry name" value="XCC0632-like"/>
    <property type="match status" value="1"/>
</dbReference>
<dbReference type="InterPro" id="IPR005586">
    <property type="entry name" value="ABC_trans_aux"/>
</dbReference>
<gene>
    <name evidence="2" type="ORF">MNB_SV-15-1316</name>
</gene>
<name>A0A1W1EIP8_9ZZZZ</name>
<dbReference type="EMBL" id="FRYL01000017">
    <property type="protein sequence ID" value="SHO80717.1"/>
    <property type="molecule type" value="Genomic_DNA"/>
</dbReference>
<evidence type="ECO:0000313" key="2">
    <source>
        <dbReference type="EMBL" id="SHO80717.1"/>
    </source>
</evidence>
<reference evidence="2" key="1">
    <citation type="submission" date="2016-10" db="EMBL/GenBank/DDBJ databases">
        <authorList>
            <person name="de Groot N.N."/>
        </authorList>
    </citation>
    <scope>NUCLEOTIDE SEQUENCE</scope>
</reference>
<feature type="domain" description="ABC-type transport auxiliary lipoprotein component" evidence="1">
    <location>
        <begin position="39"/>
        <end position="176"/>
    </location>
</feature>
<dbReference type="AlphaFoldDB" id="A0A1W1EIP8"/>
<evidence type="ECO:0000259" key="1">
    <source>
        <dbReference type="Pfam" id="PF03886"/>
    </source>
</evidence>
<proteinExistence type="predicted"/>
<protein>
    <recommendedName>
        <fullName evidence="1">ABC-type transport auxiliary lipoprotein component domain-containing protein</fullName>
    </recommendedName>
</protein>